<evidence type="ECO:0000256" key="2">
    <source>
        <dbReference type="SAM" id="Phobius"/>
    </source>
</evidence>
<accession>A0A1H0LG58</accession>
<feature type="compositionally biased region" description="Low complexity" evidence="1">
    <location>
        <begin position="56"/>
        <end position="73"/>
    </location>
</feature>
<organism evidence="3 4">
    <name type="scientific">Actinokineospora alba</name>
    <dbReference type="NCBI Taxonomy" id="504798"/>
    <lineage>
        <taxon>Bacteria</taxon>
        <taxon>Bacillati</taxon>
        <taxon>Actinomycetota</taxon>
        <taxon>Actinomycetes</taxon>
        <taxon>Pseudonocardiales</taxon>
        <taxon>Pseudonocardiaceae</taxon>
        <taxon>Actinokineospora</taxon>
    </lineage>
</organism>
<reference evidence="4" key="1">
    <citation type="submission" date="2016-10" db="EMBL/GenBank/DDBJ databases">
        <authorList>
            <person name="Varghese N."/>
            <person name="Submissions S."/>
        </authorList>
    </citation>
    <scope>NUCLEOTIDE SEQUENCE [LARGE SCALE GENOMIC DNA]</scope>
    <source>
        <strain evidence="4">IBRC-M 10655</strain>
    </source>
</reference>
<evidence type="ECO:0000256" key="1">
    <source>
        <dbReference type="SAM" id="MobiDB-lite"/>
    </source>
</evidence>
<keyword evidence="2" id="KW-1133">Transmembrane helix</keyword>
<dbReference type="STRING" id="504798.SAMN05421871_109167"/>
<dbReference type="InterPro" id="IPR043993">
    <property type="entry name" value="T4SS_pilin"/>
</dbReference>
<dbReference type="AlphaFoldDB" id="A0A1H0LG58"/>
<keyword evidence="2" id="KW-0812">Transmembrane</keyword>
<feature type="compositionally biased region" description="Basic residues" evidence="1">
    <location>
        <begin position="1"/>
        <end position="13"/>
    </location>
</feature>
<protein>
    <recommendedName>
        <fullName evidence="5">TrbC/VIRB2 family protein</fullName>
    </recommendedName>
</protein>
<keyword evidence="4" id="KW-1185">Reference proteome</keyword>
<evidence type="ECO:0000313" key="3">
    <source>
        <dbReference type="EMBL" id="SDO66991.1"/>
    </source>
</evidence>
<feature type="compositionally biased region" description="Basic and acidic residues" evidence="1">
    <location>
        <begin position="14"/>
        <end position="29"/>
    </location>
</feature>
<feature type="region of interest" description="Disordered" evidence="1">
    <location>
        <begin position="1"/>
        <end position="73"/>
    </location>
</feature>
<dbReference type="Pfam" id="PF18895">
    <property type="entry name" value="T4SS_pilin"/>
    <property type="match status" value="1"/>
</dbReference>
<proteinExistence type="predicted"/>
<feature type="transmembrane region" description="Helical" evidence="2">
    <location>
        <begin position="133"/>
        <end position="154"/>
    </location>
</feature>
<sequence length="200" mass="20903">MRRLTHSLRHPRPDHRATRRDGIDAPSDHRPRRGPVTPSPLPSASAGRVLARRSRPTSTAHASSTQSPSAPSVAAARAVSAARRGTVRRTAVVLAEVAALAVVLSAAAVPAAHAETTHVFAMVESVDEVLRNIRNWIMSILAGIATVFLTIGGVRRVIGAGDPGEQEKAKECFKAAAIGYCLAALAPLVVTVLKGIVGAQ</sequence>
<dbReference type="Proteomes" id="UP000199651">
    <property type="component" value="Unassembled WGS sequence"/>
</dbReference>
<evidence type="ECO:0008006" key="5">
    <source>
        <dbReference type="Google" id="ProtNLM"/>
    </source>
</evidence>
<dbReference type="EMBL" id="FNJB01000004">
    <property type="protein sequence ID" value="SDO66991.1"/>
    <property type="molecule type" value="Genomic_DNA"/>
</dbReference>
<evidence type="ECO:0000313" key="4">
    <source>
        <dbReference type="Proteomes" id="UP000199651"/>
    </source>
</evidence>
<gene>
    <name evidence="3" type="ORF">SAMN05192558_104130</name>
</gene>
<keyword evidence="2" id="KW-0472">Membrane</keyword>
<feature type="transmembrane region" description="Helical" evidence="2">
    <location>
        <begin position="91"/>
        <end position="113"/>
    </location>
</feature>
<name>A0A1H0LG58_9PSEU</name>
<feature type="transmembrane region" description="Helical" evidence="2">
    <location>
        <begin position="175"/>
        <end position="197"/>
    </location>
</feature>